<proteinExistence type="predicted"/>
<comment type="caution">
    <text evidence="1">The sequence shown here is derived from an EMBL/GenBank/DDBJ whole genome shotgun (WGS) entry which is preliminary data.</text>
</comment>
<sequence length="62" mass="6762">MLLPCEEDAMAPSADKVALYTAIRRDSAAGMSGRALHKYGVGRWTVTKALRSAWPEPRKDAS</sequence>
<evidence type="ECO:0000313" key="2">
    <source>
        <dbReference type="Proteomes" id="UP000572680"/>
    </source>
</evidence>
<dbReference type="EMBL" id="JACJIA010000006">
    <property type="protein sequence ID" value="MBA8953132.1"/>
    <property type="molecule type" value="Genomic_DNA"/>
</dbReference>
<evidence type="ECO:0000313" key="1">
    <source>
        <dbReference type="EMBL" id="MBA8953132.1"/>
    </source>
</evidence>
<protein>
    <submittedName>
        <fullName evidence="1">Uncharacterized protein</fullName>
    </submittedName>
</protein>
<gene>
    <name evidence="1" type="ORF">HNR61_004782</name>
</gene>
<reference evidence="1 2" key="1">
    <citation type="submission" date="2020-08" db="EMBL/GenBank/DDBJ databases">
        <title>Genomic Encyclopedia of Type Strains, Phase IV (KMG-IV): sequencing the most valuable type-strain genomes for metagenomic binning, comparative biology and taxonomic classification.</title>
        <authorList>
            <person name="Goeker M."/>
        </authorList>
    </citation>
    <scope>NUCLEOTIDE SEQUENCE [LARGE SCALE GENOMIC DNA]</scope>
    <source>
        <strain evidence="1 2">DSM 44197</strain>
    </source>
</reference>
<keyword evidence="2" id="KW-1185">Reference proteome</keyword>
<dbReference type="AlphaFoldDB" id="A0A7W3LRZ0"/>
<name>A0A7W3LRZ0_ACTNM</name>
<dbReference type="Proteomes" id="UP000572680">
    <property type="component" value="Unassembled WGS sequence"/>
</dbReference>
<organism evidence="1 2">
    <name type="scientific">Actinomadura namibiensis</name>
    <dbReference type="NCBI Taxonomy" id="182080"/>
    <lineage>
        <taxon>Bacteria</taxon>
        <taxon>Bacillati</taxon>
        <taxon>Actinomycetota</taxon>
        <taxon>Actinomycetes</taxon>
        <taxon>Streptosporangiales</taxon>
        <taxon>Thermomonosporaceae</taxon>
        <taxon>Actinomadura</taxon>
    </lineage>
</organism>
<accession>A0A7W3LRZ0</accession>